<dbReference type="Pfam" id="PF00756">
    <property type="entry name" value="Esterase"/>
    <property type="match status" value="1"/>
</dbReference>
<keyword evidence="2" id="KW-0732">Signal</keyword>
<dbReference type="OrthoDB" id="9803578at2"/>
<dbReference type="Gene3D" id="3.40.50.1820">
    <property type="entry name" value="alpha/beta hydrolase"/>
    <property type="match status" value="1"/>
</dbReference>
<dbReference type="EMBL" id="QRHA01000003">
    <property type="protein sequence ID" value="RDV27510.1"/>
    <property type="molecule type" value="Genomic_DNA"/>
</dbReference>
<dbReference type="PANTHER" id="PTHR48098:SF1">
    <property type="entry name" value="DIACYLGLYCEROL ACYLTRANSFERASE_MYCOLYLTRANSFERASE AG85A"/>
    <property type="match status" value="1"/>
</dbReference>
<reference evidence="4" key="1">
    <citation type="submission" date="2018-08" db="EMBL/GenBank/DDBJ databases">
        <authorList>
            <person name="Zhang J."/>
            <person name="Du Z.-J."/>
        </authorList>
    </citation>
    <scope>NUCLEOTIDE SEQUENCE [LARGE SCALE GENOMIC DNA]</scope>
    <source>
        <strain evidence="4">KCTC 52655</strain>
    </source>
</reference>
<comment type="caution">
    <text evidence="3">The sequence shown here is derived from an EMBL/GenBank/DDBJ whole genome shotgun (WGS) entry which is preliminary data.</text>
</comment>
<organism evidence="3 4">
    <name type="scientific">Alteromonas aestuariivivens</name>
    <dbReference type="NCBI Taxonomy" id="1938339"/>
    <lineage>
        <taxon>Bacteria</taxon>
        <taxon>Pseudomonadati</taxon>
        <taxon>Pseudomonadota</taxon>
        <taxon>Gammaproteobacteria</taxon>
        <taxon>Alteromonadales</taxon>
        <taxon>Alteromonadaceae</taxon>
        <taxon>Alteromonas/Salinimonas group</taxon>
        <taxon>Alteromonas</taxon>
    </lineage>
</organism>
<feature type="chain" id="PRO_5017725138" description="Esterase" evidence="2">
    <location>
        <begin position="20"/>
        <end position="678"/>
    </location>
</feature>
<proteinExistence type="predicted"/>
<gene>
    <name evidence="3" type="ORF">DXV75_05645</name>
</gene>
<feature type="signal peptide" evidence="2">
    <location>
        <begin position="1"/>
        <end position="19"/>
    </location>
</feature>
<dbReference type="InterPro" id="IPR029058">
    <property type="entry name" value="AB_hydrolase_fold"/>
</dbReference>
<dbReference type="InterPro" id="IPR050583">
    <property type="entry name" value="Mycobacterial_A85_antigen"/>
</dbReference>
<dbReference type="InterPro" id="IPR000801">
    <property type="entry name" value="Esterase-like"/>
</dbReference>
<protein>
    <recommendedName>
        <fullName evidence="5">Esterase</fullName>
    </recommendedName>
</protein>
<evidence type="ECO:0000256" key="2">
    <source>
        <dbReference type="SAM" id="SignalP"/>
    </source>
</evidence>
<dbReference type="PANTHER" id="PTHR48098">
    <property type="entry name" value="ENTEROCHELIN ESTERASE-RELATED"/>
    <property type="match status" value="1"/>
</dbReference>
<dbReference type="GO" id="GO:0016747">
    <property type="term" value="F:acyltransferase activity, transferring groups other than amino-acyl groups"/>
    <property type="evidence" value="ECO:0007669"/>
    <property type="project" value="TreeGrafter"/>
</dbReference>
<keyword evidence="4" id="KW-1185">Reference proteome</keyword>
<feature type="compositionally biased region" description="Polar residues" evidence="1">
    <location>
        <begin position="361"/>
        <end position="370"/>
    </location>
</feature>
<evidence type="ECO:0000313" key="4">
    <source>
        <dbReference type="Proteomes" id="UP000256561"/>
    </source>
</evidence>
<evidence type="ECO:0008006" key="5">
    <source>
        <dbReference type="Google" id="ProtNLM"/>
    </source>
</evidence>
<dbReference type="Proteomes" id="UP000256561">
    <property type="component" value="Unassembled WGS sequence"/>
</dbReference>
<name>A0A3D8MB40_9ALTE</name>
<dbReference type="RefSeq" id="WP_115592410.1">
    <property type="nucleotide sequence ID" value="NZ_QRHA01000003.1"/>
</dbReference>
<accession>A0A3D8MB40</accession>
<dbReference type="AlphaFoldDB" id="A0A3D8MB40"/>
<dbReference type="SUPFAM" id="SSF53474">
    <property type="entry name" value="alpha/beta-Hydrolases"/>
    <property type="match status" value="1"/>
</dbReference>
<evidence type="ECO:0000313" key="3">
    <source>
        <dbReference type="EMBL" id="RDV27510.1"/>
    </source>
</evidence>
<evidence type="ECO:0000256" key="1">
    <source>
        <dbReference type="SAM" id="MobiDB-lite"/>
    </source>
</evidence>
<sequence>MKKVIHWLAFLVISFHTQADVPGGIYVLIPPDKAIPERLLQSSQITGMVIRANWQEIYVSEQEIDVTEIKLKLQQITKAGKAASLVVNNGGLNTPEQIQKEIKNWLQFSNKNRFHDTHKQDVGIPLFWDETLLKHKTNLLRLLARELAGFKALKLISVQCANATTDDWNVPPNLQWNQSRFDDDKLFFACKSLIDSAATLFPTAAVRMAVGPIQPPLMRDRYALARRIYHYASQTYPGRFYIQRHNLSTTTPNPNETRRLMGWQLIFDARPYAAAQFLWPVSDTKSCRTNGQISPCDSLTMLDDIYNLISGYRLHYLEVYASDALRFADKPQYQQFTKMFDGTGTITATQVPAVSVNSAAISPDSTQQGNPMPEHTDQKDHQQAGQLPSPLDSLAPGDSWGRWKNQVGERPLPRLVSHLTFKSELLKTEVGYTLYLPKNTSNQALPVIYWLHGKGGNEIRGAYIPQYLEKAIQKGIIRPTAMVLINGGLHSFYSNSFDGKHPVEDMLIQELIPLAESRHSIGGNPDMRMLEGFSMGGFGALKLAAKYPDYFNSVQTYGAALLSEQFMPFKQDAAAYQNVFSSDPNYFILNSPSYWLKHNADKIRKRHLAIRMLVGSKDGTRRYNDAAHEALQKLGLEHEYGKLEGVAHTPRMYYEADPYGSFGFHEQALRMRESDHSF</sequence>
<feature type="region of interest" description="Disordered" evidence="1">
    <location>
        <begin position="361"/>
        <end position="391"/>
    </location>
</feature>